<dbReference type="Pfam" id="PF00359">
    <property type="entry name" value="PTS_EIIA_2"/>
    <property type="match status" value="1"/>
</dbReference>
<evidence type="ECO:0000256" key="4">
    <source>
        <dbReference type="ARBA" id="ARBA00022553"/>
    </source>
</evidence>
<evidence type="ECO:0000256" key="12">
    <source>
        <dbReference type="SAM" id="Phobius"/>
    </source>
</evidence>
<name>A0A654IKW5_9MOLU</name>
<comment type="subcellular location">
    <subcellularLocation>
        <location evidence="1">Cell inner membrane</location>
        <topology evidence="1">Multi-pass membrane protein</topology>
    </subcellularLocation>
</comment>
<feature type="transmembrane region" description="Helical" evidence="12">
    <location>
        <begin position="307"/>
        <end position="328"/>
    </location>
</feature>
<dbReference type="GO" id="GO:0022877">
    <property type="term" value="F:protein-N(PI)-phosphohistidine-fructose phosphotransferase system transporter activity"/>
    <property type="evidence" value="ECO:0007669"/>
    <property type="project" value="InterPro"/>
</dbReference>
<keyword evidence="11 12" id="KW-0472">Membrane</keyword>
<keyword evidence="10 12" id="KW-1133">Transmembrane helix</keyword>
<keyword evidence="4" id="KW-0597">Phosphoprotein</keyword>
<keyword evidence="6" id="KW-0808">Transferase</keyword>
<dbReference type="InterPro" id="IPR050864">
    <property type="entry name" value="Bacterial_PTS_Sugar_Transport"/>
</dbReference>
<dbReference type="InterPro" id="IPR003353">
    <property type="entry name" value="PTS_IIB_fruc"/>
</dbReference>
<keyword evidence="2" id="KW-0813">Transport</keyword>
<feature type="transmembrane region" description="Helical" evidence="12">
    <location>
        <begin position="455"/>
        <end position="481"/>
    </location>
</feature>
<proteinExistence type="predicted"/>
<keyword evidence="7" id="KW-0598">Phosphotransferase system</keyword>
<evidence type="ECO:0000256" key="9">
    <source>
        <dbReference type="ARBA" id="ARBA00022777"/>
    </source>
</evidence>
<sequence>MQIKELFNQNTSFFKQEFKTKTQIIDFLASKLKEEKIISKKTVFLNAIKTRENQESTAIGNNVAIPHALNSVVLKPTICFMSLKTPIKWNSNDNQLVDLIFMIATNDSDTNDHMDAIAGLSSKLLDDNVLEQLKQIDNFDQLIELFSDDDMKKEKNKENKEEQKEENKYFDVVGITACPTGIAHTYLTSDKLVEYAKSLNLSVKIETQGRRGIENRLTEDEIKNAKVIILAHDKAIEGMSRFNNCKVIDTSTKDAIYNGKELISNFENHPKLKEIKNVKNDDSNIGELSLKKFKDFKGNLLGGVSRMLPFVVAGGIVLGIAFLLDFILGNGNAKGDFGTVNQVSGWFAAAGKTAMMMMVPILGGYIAYAIVGPQGLMPGVVAGLLADNTSSFAYGTVGSWSGLWTKILPKDLPTSSGFIGAMVGGYLAALIVFGLTKGMQKFKKPFHGVRDIVFIPILSLLGIAITMFVLNIPLGYLLYGIKLGLTYMAKNNLLIILGAIIGFMMCVDMGGPINKIAYVLGTASVSGAFGHEPIFTNIMAASMAGGMIPPLGIALCTVLFKKVWTSKERDAAKANWLMGSFFISEGAIPFMVTDPKHISVSALSGGFVTGLLVGAFKITLPAPHGGIFVFPLLNSELFSQASVAKGMGIALFVLAILIGTIVMSLILGFWKKYDIKKGHLQLVEA</sequence>
<dbReference type="GO" id="GO:0016301">
    <property type="term" value="F:kinase activity"/>
    <property type="evidence" value="ECO:0007669"/>
    <property type="project" value="UniProtKB-KW"/>
</dbReference>
<dbReference type="PANTHER" id="PTHR30505:SF0">
    <property type="entry name" value="FRUCTOSE-LIKE PTS SYSTEM EIIBC COMPONENT-RELATED"/>
    <property type="match status" value="1"/>
</dbReference>
<dbReference type="PROSITE" id="PS00372">
    <property type="entry name" value="PTS_EIIA_TYPE_2_HIS"/>
    <property type="match status" value="1"/>
</dbReference>
<feature type="transmembrane region" description="Helical" evidence="12">
    <location>
        <begin position="534"/>
        <end position="560"/>
    </location>
</feature>
<dbReference type="InterPro" id="IPR006327">
    <property type="entry name" value="PTS_IIC_fruc"/>
</dbReference>
<dbReference type="InterPro" id="IPR003352">
    <property type="entry name" value="PTS_EIIC"/>
</dbReference>
<feature type="transmembrane region" description="Helical" evidence="12">
    <location>
        <begin position="493"/>
        <end position="514"/>
    </location>
</feature>
<dbReference type="CDD" id="cd05569">
    <property type="entry name" value="PTS_IIB_fructose"/>
    <property type="match status" value="1"/>
</dbReference>
<evidence type="ECO:0000256" key="2">
    <source>
        <dbReference type="ARBA" id="ARBA00022448"/>
    </source>
</evidence>
<dbReference type="PROSITE" id="PS51099">
    <property type="entry name" value="PTS_EIIB_TYPE_2"/>
    <property type="match status" value="1"/>
</dbReference>
<feature type="domain" description="PTS EIIA type-2" evidence="13">
    <location>
        <begin position="5"/>
        <end position="149"/>
    </location>
</feature>
<dbReference type="Pfam" id="PF02302">
    <property type="entry name" value="PTS_IIB"/>
    <property type="match status" value="1"/>
</dbReference>
<dbReference type="GO" id="GO:0090563">
    <property type="term" value="F:protein-phosphocysteine-sugar phosphotransferase activity"/>
    <property type="evidence" value="ECO:0007669"/>
    <property type="project" value="TreeGrafter"/>
</dbReference>
<feature type="transmembrane region" description="Helical" evidence="12">
    <location>
        <begin position="649"/>
        <end position="670"/>
    </location>
</feature>
<accession>A0A654IKW5</accession>
<evidence type="ECO:0000259" key="14">
    <source>
        <dbReference type="PROSITE" id="PS51099"/>
    </source>
</evidence>
<evidence type="ECO:0000256" key="11">
    <source>
        <dbReference type="ARBA" id="ARBA00023136"/>
    </source>
</evidence>
<dbReference type="GO" id="GO:0005351">
    <property type="term" value="F:carbohydrate:proton symporter activity"/>
    <property type="evidence" value="ECO:0007669"/>
    <property type="project" value="InterPro"/>
</dbReference>
<keyword evidence="5" id="KW-0762">Sugar transport</keyword>
<dbReference type="InterPro" id="IPR013011">
    <property type="entry name" value="PTS_EIIB_2"/>
</dbReference>
<dbReference type="InterPro" id="IPR036095">
    <property type="entry name" value="PTS_EIIB-like_sf"/>
</dbReference>
<dbReference type="PROSITE" id="PS51094">
    <property type="entry name" value="PTS_EIIA_TYPE_2"/>
    <property type="match status" value="1"/>
</dbReference>
<reference evidence="16" key="1">
    <citation type="submission" date="2019-11" db="EMBL/GenBank/DDBJ databases">
        <authorList>
            <person name="Falquet L."/>
            <person name="Falquet L."/>
        </authorList>
    </citation>
    <scope>NUCLEOTIDE SEQUENCE</scope>
    <source>
        <strain evidence="16">14/OD_0535</strain>
    </source>
</reference>
<evidence type="ECO:0000256" key="5">
    <source>
        <dbReference type="ARBA" id="ARBA00022597"/>
    </source>
</evidence>
<evidence type="ECO:0000313" key="16">
    <source>
        <dbReference type="EMBL" id="VZR99453.1"/>
    </source>
</evidence>
<feature type="transmembrane region" description="Helical" evidence="12">
    <location>
        <begin position="598"/>
        <end position="618"/>
    </location>
</feature>
<evidence type="ECO:0000256" key="6">
    <source>
        <dbReference type="ARBA" id="ARBA00022679"/>
    </source>
</evidence>
<dbReference type="NCBIfam" id="TIGR00829">
    <property type="entry name" value="FRU"/>
    <property type="match status" value="1"/>
</dbReference>
<dbReference type="SUPFAM" id="SSF55804">
    <property type="entry name" value="Phoshotransferase/anion transport protein"/>
    <property type="match status" value="1"/>
</dbReference>
<evidence type="ECO:0000256" key="3">
    <source>
        <dbReference type="ARBA" id="ARBA00022475"/>
    </source>
</evidence>
<dbReference type="GO" id="GO:0005886">
    <property type="term" value="C:plasma membrane"/>
    <property type="evidence" value="ECO:0007669"/>
    <property type="project" value="UniProtKB-SubCell"/>
</dbReference>
<dbReference type="NCBIfam" id="TIGR00848">
    <property type="entry name" value="fruA"/>
    <property type="match status" value="1"/>
</dbReference>
<dbReference type="PROSITE" id="PS51104">
    <property type="entry name" value="PTS_EIIC_TYPE_2"/>
    <property type="match status" value="1"/>
</dbReference>
<dbReference type="InterPro" id="IPR002178">
    <property type="entry name" value="PTS_EIIA_type-2_dom"/>
</dbReference>
<dbReference type="PANTHER" id="PTHR30505">
    <property type="entry name" value="FRUCTOSE-LIKE PERMEASE"/>
    <property type="match status" value="1"/>
</dbReference>
<feature type="transmembrane region" description="Helical" evidence="12">
    <location>
        <begin position="416"/>
        <end position="435"/>
    </location>
</feature>
<dbReference type="SUPFAM" id="SSF52794">
    <property type="entry name" value="PTS system IIB component-like"/>
    <property type="match status" value="1"/>
</dbReference>
<dbReference type="InterPro" id="IPR016152">
    <property type="entry name" value="PTrfase/Anion_transptr"/>
</dbReference>
<dbReference type="InterPro" id="IPR003501">
    <property type="entry name" value="PTS_EIIB_2/3"/>
</dbReference>
<dbReference type="Gene3D" id="3.40.50.2300">
    <property type="match status" value="1"/>
</dbReference>
<feature type="domain" description="PTS EIIC type-2" evidence="15">
    <location>
        <begin position="296"/>
        <end position="670"/>
    </location>
</feature>
<evidence type="ECO:0000259" key="13">
    <source>
        <dbReference type="PROSITE" id="PS51094"/>
    </source>
</evidence>
<evidence type="ECO:0000256" key="10">
    <source>
        <dbReference type="ARBA" id="ARBA00022989"/>
    </source>
</evidence>
<organism evidence="16">
    <name type="scientific">Mycoplasma feriruminatoris</name>
    <dbReference type="NCBI Taxonomy" id="1179777"/>
    <lineage>
        <taxon>Bacteria</taxon>
        <taxon>Bacillati</taxon>
        <taxon>Mycoplasmatota</taxon>
        <taxon>Mollicutes</taxon>
        <taxon>Mycoplasmataceae</taxon>
        <taxon>Mycoplasma</taxon>
    </lineage>
</organism>
<evidence type="ECO:0000259" key="15">
    <source>
        <dbReference type="PROSITE" id="PS51104"/>
    </source>
</evidence>
<keyword evidence="8 12" id="KW-0812">Transmembrane</keyword>
<dbReference type="NCBIfam" id="TIGR01427">
    <property type="entry name" value="PTS_IIC_fructo"/>
    <property type="match status" value="1"/>
</dbReference>
<dbReference type="InterPro" id="IPR004715">
    <property type="entry name" value="PTS_IIA_fruc"/>
</dbReference>
<evidence type="ECO:0000256" key="8">
    <source>
        <dbReference type="ARBA" id="ARBA00022692"/>
    </source>
</evidence>
<feature type="transmembrane region" description="Helical" evidence="12">
    <location>
        <begin position="391"/>
        <end position="409"/>
    </location>
</feature>
<dbReference type="CDD" id="cd00211">
    <property type="entry name" value="PTS_IIA_fru"/>
    <property type="match status" value="1"/>
</dbReference>
<protein>
    <submittedName>
        <fullName evidence="16">PTS system fructose-specific EIIABC component</fullName>
    </submittedName>
</protein>
<dbReference type="RefSeq" id="WP_347938365.1">
    <property type="nucleotide sequence ID" value="NZ_CP142077.1"/>
</dbReference>
<dbReference type="Gene3D" id="3.40.930.10">
    <property type="entry name" value="Mannitol-specific EII, Chain A"/>
    <property type="match status" value="1"/>
</dbReference>
<dbReference type="InterPro" id="IPR013014">
    <property type="entry name" value="PTS_EIIC_2"/>
</dbReference>
<dbReference type="Pfam" id="PF02378">
    <property type="entry name" value="PTS_EIIC"/>
    <property type="match status" value="1"/>
</dbReference>
<evidence type="ECO:0000256" key="7">
    <source>
        <dbReference type="ARBA" id="ARBA00022683"/>
    </source>
</evidence>
<dbReference type="EMBL" id="LR739236">
    <property type="protein sequence ID" value="VZR99453.1"/>
    <property type="molecule type" value="Genomic_DNA"/>
</dbReference>
<feature type="transmembrane region" description="Helical" evidence="12">
    <location>
        <begin position="349"/>
        <end position="371"/>
    </location>
</feature>
<keyword evidence="3" id="KW-1003">Cell membrane</keyword>
<dbReference type="AlphaFoldDB" id="A0A654IKW5"/>
<feature type="domain" description="PTS EIIB type-2" evidence="14">
    <location>
        <begin position="172"/>
        <end position="268"/>
    </location>
</feature>
<dbReference type="GO" id="GO:0009401">
    <property type="term" value="P:phosphoenolpyruvate-dependent sugar phosphotransferase system"/>
    <property type="evidence" value="ECO:0007669"/>
    <property type="project" value="UniProtKB-KW"/>
</dbReference>
<keyword evidence="9" id="KW-0418">Kinase</keyword>
<evidence type="ECO:0000256" key="1">
    <source>
        <dbReference type="ARBA" id="ARBA00004429"/>
    </source>
</evidence>
<gene>
    <name evidence="16" type="primary">fruA</name>
    <name evidence="16" type="ORF">MF5583_00087</name>
</gene>